<proteinExistence type="inferred from homology"/>
<organism evidence="9 10">
    <name type="scientific">Dimorphilus gyrociliatus</name>
    <dbReference type="NCBI Taxonomy" id="2664684"/>
    <lineage>
        <taxon>Eukaryota</taxon>
        <taxon>Metazoa</taxon>
        <taxon>Spiralia</taxon>
        <taxon>Lophotrochozoa</taxon>
        <taxon>Annelida</taxon>
        <taxon>Polychaeta</taxon>
        <taxon>Polychaeta incertae sedis</taxon>
        <taxon>Dinophilidae</taxon>
        <taxon>Dimorphilus</taxon>
    </lineage>
</organism>
<dbReference type="PANTHER" id="PTHR13334">
    <property type="entry name" value="MITOCHONDRIAL 28S RIBOSOMAL PROTEIN S10"/>
    <property type="match status" value="1"/>
</dbReference>
<dbReference type="Pfam" id="PF00338">
    <property type="entry name" value="Ribosomal_S10"/>
    <property type="match status" value="1"/>
</dbReference>
<evidence type="ECO:0000259" key="8">
    <source>
        <dbReference type="SMART" id="SM01403"/>
    </source>
</evidence>
<dbReference type="OrthoDB" id="366214at2759"/>
<dbReference type="InterPro" id="IPR040055">
    <property type="entry name" value="Ribosomal_uS10m"/>
</dbReference>
<dbReference type="Gene3D" id="3.30.70.600">
    <property type="entry name" value="Ribosomal protein S10 domain"/>
    <property type="match status" value="1"/>
</dbReference>
<dbReference type="PANTHER" id="PTHR13334:SF4">
    <property type="entry name" value="SMALL RIBOSOMAL SUBUNIT PROTEIN US10M"/>
    <property type="match status" value="1"/>
</dbReference>
<evidence type="ECO:0000256" key="6">
    <source>
        <dbReference type="ARBA" id="ARBA00035261"/>
    </source>
</evidence>
<keyword evidence="5" id="KW-0687">Ribonucleoprotein</keyword>
<evidence type="ECO:0000256" key="5">
    <source>
        <dbReference type="ARBA" id="ARBA00023274"/>
    </source>
</evidence>
<gene>
    <name evidence="9" type="ORF">DGYR_LOCUS9672</name>
</gene>
<keyword evidence="4" id="KW-0496">Mitochondrion</keyword>
<name>A0A7I8W108_9ANNE</name>
<keyword evidence="3" id="KW-0689">Ribosomal protein</keyword>
<dbReference type="SUPFAM" id="SSF54999">
    <property type="entry name" value="Ribosomal protein S10"/>
    <property type="match status" value="1"/>
</dbReference>
<dbReference type="EMBL" id="CAJFCJ010000015">
    <property type="protein sequence ID" value="CAD5121764.1"/>
    <property type="molecule type" value="Genomic_DNA"/>
</dbReference>
<evidence type="ECO:0000256" key="3">
    <source>
        <dbReference type="ARBA" id="ARBA00022980"/>
    </source>
</evidence>
<feature type="domain" description="Small ribosomal subunit protein uS10" evidence="8">
    <location>
        <begin position="53"/>
        <end position="150"/>
    </location>
</feature>
<comment type="similarity">
    <text evidence="2">Belongs to the universal ribosomal protein uS10 family.</text>
</comment>
<evidence type="ECO:0000313" key="10">
    <source>
        <dbReference type="Proteomes" id="UP000549394"/>
    </source>
</evidence>
<accession>A0A7I8W108</accession>
<evidence type="ECO:0000256" key="7">
    <source>
        <dbReference type="ARBA" id="ARBA00035544"/>
    </source>
</evidence>
<comment type="subcellular location">
    <subcellularLocation>
        <location evidence="1">Mitochondrion</location>
    </subcellularLocation>
</comment>
<dbReference type="GO" id="GO:0005763">
    <property type="term" value="C:mitochondrial small ribosomal subunit"/>
    <property type="evidence" value="ECO:0007669"/>
    <property type="project" value="InterPro"/>
</dbReference>
<sequence>MAASISKPTFLLRLSNILKRQTSSFFATNTQISKTEEVVEDSDELDALYQRLLVECKGNEPAVLESYEKFIRLTAEELNLNLVSVESPPKVFERWTVLKSAHVHKKHRAQYETRTFFKNFEFKHITGSTADTLLEYIQRQLPEGIVMKVSKEELFKIPENFSKLKERALDKSHKQSQE</sequence>
<protein>
    <recommendedName>
        <fullName evidence="6">Small ribosomal subunit protein uS10m</fullName>
    </recommendedName>
    <alternativeName>
        <fullName evidence="7">28S ribosomal protein S10, mitochondrial</fullName>
    </alternativeName>
</protein>
<dbReference type="SMART" id="SM01403">
    <property type="entry name" value="Ribosomal_S10"/>
    <property type="match status" value="1"/>
</dbReference>
<evidence type="ECO:0000256" key="4">
    <source>
        <dbReference type="ARBA" id="ARBA00023128"/>
    </source>
</evidence>
<evidence type="ECO:0000256" key="2">
    <source>
        <dbReference type="ARBA" id="ARBA00007102"/>
    </source>
</evidence>
<reference evidence="9 10" key="1">
    <citation type="submission" date="2020-08" db="EMBL/GenBank/DDBJ databases">
        <authorList>
            <person name="Hejnol A."/>
        </authorList>
    </citation>
    <scope>NUCLEOTIDE SEQUENCE [LARGE SCALE GENOMIC DNA]</scope>
</reference>
<dbReference type="InterPro" id="IPR036838">
    <property type="entry name" value="Ribosomal_uS10_dom_sf"/>
</dbReference>
<comment type="caution">
    <text evidence="9">The sequence shown here is derived from an EMBL/GenBank/DDBJ whole genome shotgun (WGS) entry which is preliminary data.</text>
</comment>
<dbReference type="Proteomes" id="UP000549394">
    <property type="component" value="Unassembled WGS sequence"/>
</dbReference>
<dbReference type="AlphaFoldDB" id="A0A7I8W108"/>
<dbReference type="InterPro" id="IPR027486">
    <property type="entry name" value="Ribosomal_uS10_dom"/>
</dbReference>
<evidence type="ECO:0000256" key="1">
    <source>
        <dbReference type="ARBA" id="ARBA00004173"/>
    </source>
</evidence>
<keyword evidence="10" id="KW-1185">Reference proteome</keyword>
<evidence type="ECO:0000313" key="9">
    <source>
        <dbReference type="EMBL" id="CAD5121764.1"/>
    </source>
</evidence>